<keyword evidence="1" id="KW-1133">Transmembrane helix</keyword>
<evidence type="ECO:0000313" key="2">
    <source>
        <dbReference type="EMBL" id="VVC04479.1"/>
    </source>
</evidence>
<feature type="transmembrane region" description="Helical" evidence="1">
    <location>
        <begin position="88"/>
        <end position="106"/>
    </location>
</feature>
<evidence type="ECO:0000256" key="1">
    <source>
        <dbReference type="SAM" id="Phobius"/>
    </source>
</evidence>
<dbReference type="AlphaFoldDB" id="A0A5E4LSV1"/>
<feature type="transmembrane region" description="Helical" evidence="1">
    <location>
        <begin position="6"/>
        <end position="22"/>
    </location>
</feature>
<reference evidence="2 3" key="1">
    <citation type="submission" date="2019-08" db="EMBL/GenBank/DDBJ databases">
        <authorList>
            <person name="Vazquez-Campos X."/>
        </authorList>
    </citation>
    <scope>NUCLEOTIDE SEQUENCE [LARGE SCALE GENOMIC DNA]</scope>
    <source>
        <strain evidence="2">LFW-283_2</strain>
    </source>
</reference>
<dbReference type="Proteomes" id="UP000789941">
    <property type="component" value="Unassembled WGS sequence"/>
</dbReference>
<feature type="transmembrane region" description="Helical" evidence="1">
    <location>
        <begin position="31"/>
        <end position="50"/>
    </location>
</feature>
<proteinExistence type="predicted"/>
<accession>A0A5E4LSV1</accession>
<organism evidence="2 3">
    <name type="scientific">Candidatus Bilamarchaeum dharawalense</name>
    <dbReference type="NCBI Taxonomy" id="2885759"/>
    <lineage>
        <taxon>Archaea</taxon>
        <taxon>Candidatus Micrarchaeota</taxon>
        <taxon>Candidatus Micrarchaeia</taxon>
        <taxon>Candidatus Anstonellales</taxon>
        <taxon>Candidatus Bilamarchaeaceae</taxon>
        <taxon>Candidatus Bilamarchaeum</taxon>
    </lineage>
</organism>
<keyword evidence="1" id="KW-0472">Membrane</keyword>
<dbReference type="EMBL" id="CABMJJ010000009">
    <property type="protein sequence ID" value="VVC04479.1"/>
    <property type="molecule type" value="Genomic_DNA"/>
</dbReference>
<sequence length="107" mass="11995">MNFIAAYTLTVLIETVALFILLRKKYETTTILKNGFVASTVTLPFVWFVFPLLGFGWTLTFVFSEVFAIVVEAIWYKLAFKQMGYGNSLVLSLICNLLSIVAGLLLS</sequence>
<keyword evidence="1" id="KW-0812">Transmembrane</keyword>
<gene>
    <name evidence="2" type="ORF">LFW2832_00974</name>
</gene>
<evidence type="ECO:0000313" key="3">
    <source>
        <dbReference type="Proteomes" id="UP000789941"/>
    </source>
</evidence>
<protein>
    <submittedName>
        <fullName evidence="2">Uncharacterized protein</fullName>
    </submittedName>
</protein>
<comment type="caution">
    <text evidence="2">The sequence shown here is derived from an EMBL/GenBank/DDBJ whole genome shotgun (WGS) entry which is preliminary data.</text>
</comment>
<name>A0A5E4LSV1_9ARCH</name>